<evidence type="ECO:0000256" key="2">
    <source>
        <dbReference type="SAM" id="Phobius"/>
    </source>
</evidence>
<protein>
    <recommendedName>
        <fullName evidence="5">Fuseless</fullName>
    </recommendedName>
</protein>
<evidence type="ECO:0000313" key="3">
    <source>
        <dbReference type="EMBL" id="KAK8375442.1"/>
    </source>
</evidence>
<evidence type="ECO:0008006" key="5">
    <source>
        <dbReference type="Google" id="ProtNLM"/>
    </source>
</evidence>
<feature type="transmembrane region" description="Helical" evidence="2">
    <location>
        <begin position="294"/>
        <end position="313"/>
    </location>
</feature>
<gene>
    <name evidence="3" type="ORF">O3P69_008350</name>
</gene>
<reference evidence="3 4" key="1">
    <citation type="submission" date="2023-03" db="EMBL/GenBank/DDBJ databases">
        <title>High-quality genome of Scylla paramamosain provides insights in environmental adaptation.</title>
        <authorList>
            <person name="Zhang L."/>
        </authorList>
    </citation>
    <scope>NUCLEOTIDE SEQUENCE [LARGE SCALE GENOMIC DNA]</scope>
    <source>
        <strain evidence="3">LZ_2023a</strain>
        <tissue evidence="3">Muscle</tissue>
    </source>
</reference>
<feature type="transmembrane region" description="Helical" evidence="2">
    <location>
        <begin position="223"/>
        <end position="245"/>
    </location>
</feature>
<proteinExistence type="predicted"/>
<dbReference type="GO" id="GO:0042734">
    <property type="term" value="C:presynaptic membrane"/>
    <property type="evidence" value="ECO:0007669"/>
    <property type="project" value="TreeGrafter"/>
</dbReference>
<feature type="transmembrane region" description="Helical" evidence="2">
    <location>
        <begin position="61"/>
        <end position="82"/>
    </location>
</feature>
<comment type="caution">
    <text evidence="3">The sequence shown here is derived from an EMBL/GenBank/DDBJ whole genome shotgun (WGS) entry which is preliminary data.</text>
</comment>
<dbReference type="GO" id="GO:0007270">
    <property type="term" value="P:neuron-neuron synaptic transmission"/>
    <property type="evidence" value="ECO:0007669"/>
    <property type="project" value="TreeGrafter"/>
</dbReference>
<feature type="compositionally biased region" description="Low complexity" evidence="1">
    <location>
        <begin position="428"/>
        <end position="442"/>
    </location>
</feature>
<keyword evidence="2" id="KW-1133">Transmembrane helix</keyword>
<feature type="transmembrane region" description="Helical" evidence="2">
    <location>
        <begin position="266"/>
        <end position="288"/>
    </location>
</feature>
<dbReference type="PANTHER" id="PTHR35270">
    <property type="entry name" value="FUSELESS, ISOFORM A"/>
    <property type="match status" value="1"/>
</dbReference>
<keyword evidence="2" id="KW-0812">Transmembrane</keyword>
<dbReference type="InterPro" id="IPR032751">
    <property type="entry name" value="Fuseless"/>
</dbReference>
<sequence>MGESGGAGGGGNWGKPFMGLLGVLDSLLSIFVFAPLVVFYWRGCWQLMDTYLFPENKLYSTFTSLGIGVLSGLLFCLIQGPLTSLCDHSRRPILHLLISRLYTLIYCVCVVNHWRGVWNVWDFYTGTSWQSGATSFGIGLLALALTRGLKNILAPPFLVVPDHPVGYFSVPTLFQAEKERCGYFLLDTVFTVVVTGSLVVFVWRGAWVFLDAMLFPTQIIYSAWGSMAVGMTVTMLSFLAQLMIVPCFRHIHKGLGKILIEDAYHTICFLGCVNVWRGVWFLLNIYLMPELQTVSNFLTAIAGQIVLMCFYTANSILVRGAVMDGAGEGTKGIVFPTHYLRFFYKNKKLEEQQRSNMWMQGEGGQKISGISAPLEATVVGKANGVYDMRGYGDGHSFSGGYNDAYNNLTTGEEGRVGPANTTFQSQGASEARPVPAPASSSAGRTYHGEDQSETHF</sequence>
<keyword evidence="4" id="KW-1185">Reference proteome</keyword>
<evidence type="ECO:0000256" key="1">
    <source>
        <dbReference type="SAM" id="MobiDB-lite"/>
    </source>
</evidence>
<organism evidence="3 4">
    <name type="scientific">Scylla paramamosain</name>
    <name type="common">Mud crab</name>
    <dbReference type="NCBI Taxonomy" id="85552"/>
    <lineage>
        <taxon>Eukaryota</taxon>
        <taxon>Metazoa</taxon>
        <taxon>Ecdysozoa</taxon>
        <taxon>Arthropoda</taxon>
        <taxon>Crustacea</taxon>
        <taxon>Multicrustacea</taxon>
        <taxon>Malacostraca</taxon>
        <taxon>Eumalacostraca</taxon>
        <taxon>Eucarida</taxon>
        <taxon>Decapoda</taxon>
        <taxon>Pleocyemata</taxon>
        <taxon>Brachyura</taxon>
        <taxon>Eubrachyura</taxon>
        <taxon>Portunoidea</taxon>
        <taxon>Portunidae</taxon>
        <taxon>Portuninae</taxon>
        <taxon>Scylla</taxon>
    </lineage>
</organism>
<dbReference type="GO" id="GO:0070073">
    <property type="term" value="P:clustering of voltage-gated calcium channels"/>
    <property type="evidence" value="ECO:0007669"/>
    <property type="project" value="TreeGrafter"/>
</dbReference>
<feature type="transmembrane region" description="Helical" evidence="2">
    <location>
        <begin position="126"/>
        <end position="145"/>
    </location>
</feature>
<feature type="compositionally biased region" description="Basic and acidic residues" evidence="1">
    <location>
        <begin position="446"/>
        <end position="456"/>
    </location>
</feature>
<dbReference type="Proteomes" id="UP001487740">
    <property type="component" value="Unassembled WGS sequence"/>
</dbReference>
<dbReference type="PANTHER" id="PTHR35270:SF2">
    <property type="entry name" value="FUSELESS, ISOFORM A"/>
    <property type="match status" value="1"/>
</dbReference>
<dbReference type="GO" id="GO:0007274">
    <property type="term" value="P:neuromuscular synaptic transmission"/>
    <property type="evidence" value="ECO:0007669"/>
    <property type="project" value="TreeGrafter"/>
</dbReference>
<feature type="transmembrane region" description="Helical" evidence="2">
    <location>
        <begin position="20"/>
        <end position="41"/>
    </location>
</feature>
<dbReference type="EMBL" id="JARAKH010000049">
    <property type="protein sequence ID" value="KAK8375442.1"/>
    <property type="molecule type" value="Genomic_DNA"/>
</dbReference>
<accession>A0AAW0SMV9</accession>
<name>A0AAW0SMV9_SCYPA</name>
<evidence type="ECO:0000313" key="4">
    <source>
        <dbReference type="Proteomes" id="UP001487740"/>
    </source>
</evidence>
<dbReference type="Pfam" id="PF15993">
    <property type="entry name" value="Fuseless"/>
    <property type="match status" value="1"/>
</dbReference>
<feature type="region of interest" description="Disordered" evidence="1">
    <location>
        <begin position="409"/>
        <end position="456"/>
    </location>
</feature>
<dbReference type="AlphaFoldDB" id="A0AAW0SMV9"/>
<feature type="transmembrane region" description="Helical" evidence="2">
    <location>
        <begin position="94"/>
        <end position="114"/>
    </location>
</feature>
<keyword evidence="2" id="KW-0472">Membrane</keyword>
<feature type="transmembrane region" description="Helical" evidence="2">
    <location>
        <begin position="183"/>
        <end position="203"/>
    </location>
</feature>